<feature type="compositionally biased region" description="Basic and acidic residues" evidence="1">
    <location>
        <begin position="765"/>
        <end position="776"/>
    </location>
</feature>
<evidence type="ECO:0000313" key="3">
    <source>
        <dbReference type="EMBL" id="EQL04075.1"/>
    </source>
</evidence>
<feature type="region of interest" description="Disordered" evidence="1">
    <location>
        <begin position="765"/>
        <end position="799"/>
    </location>
</feature>
<dbReference type="Proteomes" id="UP000019374">
    <property type="component" value="Unassembled WGS sequence"/>
</dbReference>
<evidence type="ECO:0000256" key="2">
    <source>
        <dbReference type="SAM" id="SignalP"/>
    </source>
</evidence>
<feature type="region of interest" description="Disordered" evidence="1">
    <location>
        <begin position="814"/>
        <end position="853"/>
    </location>
</feature>
<reference evidence="3 4" key="1">
    <citation type="journal article" date="2013" name="Chin. Sci. Bull.">
        <title>Genome survey uncovers the secrets of sex and lifestyle in caterpillar fungus.</title>
        <authorList>
            <person name="Hu X."/>
            <person name="Zhang Y."/>
            <person name="Xiao G."/>
            <person name="Zheng P."/>
            <person name="Xia Y."/>
            <person name="Zhang X."/>
            <person name="St Leger R.J."/>
            <person name="Liu X."/>
            <person name="Wang C."/>
        </authorList>
    </citation>
    <scope>NUCLEOTIDE SEQUENCE [LARGE SCALE GENOMIC DNA]</scope>
    <source>
        <strain evidence="4">Co18 / CGMCC 3.14243</strain>
        <tissue evidence="3">Fruit-body</tissue>
    </source>
</reference>
<organism evidence="3 4">
    <name type="scientific">Ophiocordyceps sinensis (strain Co18 / CGMCC 3.14243)</name>
    <name type="common">Yarsagumba caterpillar fungus</name>
    <name type="synonym">Hirsutella sinensis</name>
    <dbReference type="NCBI Taxonomy" id="911162"/>
    <lineage>
        <taxon>Eukaryota</taxon>
        <taxon>Fungi</taxon>
        <taxon>Dikarya</taxon>
        <taxon>Ascomycota</taxon>
        <taxon>Pezizomycotina</taxon>
        <taxon>Sordariomycetes</taxon>
        <taxon>Hypocreomycetidae</taxon>
        <taxon>Hypocreales</taxon>
        <taxon>Ophiocordycipitaceae</taxon>
        <taxon>Ophiocordyceps</taxon>
    </lineage>
</organism>
<dbReference type="InterPro" id="IPR014942">
    <property type="entry name" value="AbiEii"/>
</dbReference>
<keyword evidence="2" id="KW-0732">Signal</keyword>
<protein>
    <submittedName>
        <fullName evidence="3">Uncharacterized protein</fullName>
    </submittedName>
</protein>
<dbReference type="HOGENOM" id="CLU_306760_0_0_1"/>
<name>T5AF46_OPHSC</name>
<feature type="compositionally biased region" description="Basic and acidic residues" evidence="1">
    <location>
        <begin position="513"/>
        <end position="523"/>
    </location>
</feature>
<evidence type="ECO:0000313" key="4">
    <source>
        <dbReference type="Proteomes" id="UP000019374"/>
    </source>
</evidence>
<proteinExistence type="predicted"/>
<dbReference type="Pfam" id="PF08843">
    <property type="entry name" value="AbiEii"/>
    <property type="match status" value="1"/>
</dbReference>
<feature type="signal peptide" evidence="2">
    <location>
        <begin position="1"/>
        <end position="23"/>
    </location>
</feature>
<feature type="region of interest" description="Disordered" evidence="1">
    <location>
        <begin position="503"/>
        <end position="532"/>
    </location>
</feature>
<feature type="chain" id="PRO_5004605884" evidence="2">
    <location>
        <begin position="24"/>
        <end position="965"/>
    </location>
</feature>
<dbReference type="EMBL" id="KE652181">
    <property type="protein sequence ID" value="EQL04075.1"/>
    <property type="molecule type" value="Genomic_DNA"/>
</dbReference>
<sequence length="965" mass="107295">MKAPWLLLVQWTTILLLLESGESQTMPPMAGPSIPRPEDSQSLSFHEIDRAASDVTQRLKKIYPDRKVVVIGGTATAKYLPGQRLTRDIDFYQTIGAHGEIAHKLVAEYPSQFYTRGDPSPFNGRRPRRRDLFYRSPNGKSFQIDLADPRILPFTPASVKVLNGIPAGTVPYLSVDELIISKIVSSGQTQLPRPPAKVAKDIKDAKALLEAYPETTFTTENHRQIAEKFRRQHNLDSNEKGVGLKNAMCKRDGASCLTRKQTKRQSLTRAAKVFQKLAVKYGLEGTIKLKGASFPKLLQTLKLKLKLPQLKAGSGTTLTAGLYFSNVATAFLTDATSHMRWEAATALVPIVRCVTQGLADVERERNKATTWLSATICGLADAISFIPRGAPFAVVIHWALDVIRIVETGKRPSPAVPAEKLHESYTLGWTRVLEDGKSHFSSNSFIRNLTAEIDAQKLDVAVRASATVFELHAVSLYGNNTGPDAVSLHGNNTGPDAVSSYGNNFGPGIEGGDSEKNVDKAPDEEGDEVTDEDLATLEAVPDETEPLENDYPESLALQPVIDEAISNRTERLKKHKKEEIGKYLENKYKEYDEQFSASLKDYYFAVLQRQAVQQDSLRNPNLKGILSNPHSVAAQQKVRVEAGKLRDESMNKLRSHYPRGSGLFGLGPGPRPEMVGGELDKVFNMLNTCLSADEARSRTRKQMEEHFNQGVMAWRNRAPSTDTSSFNDEGRRGYMMGVFAEMEAPNGAHKFDAFFDKDGQAKTEAAKGPDLCRSETGDQVSCDTPGAKPNGGPTFRGGGREEVAICRYRLLESRSRPLPGKQRPNSRLRRPSAESRSRPLPGKQRPNSRLRRPSVATISEAADMLQQRLDHSGHSGGHRLVESVRPHAAAAAARSRQHRRRLNRPRVARRRRVHHLVPYRHDFLGFSSTKSTGTHRDFTVKSQREIHILYNDDRELKIRGYDAIR</sequence>
<dbReference type="AlphaFoldDB" id="T5AF46"/>
<evidence type="ECO:0000256" key="1">
    <source>
        <dbReference type="SAM" id="MobiDB-lite"/>
    </source>
</evidence>
<gene>
    <name evidence="3" type="ORF">OCS_00230</name>
</gene>
<accession>T5AF46</accession>